<reference evidence="1" key="3">
    <citation type="journal article" date="2017" name="Nature">
        <title>Genome sequence of the progenitor of the wheat D genome Aegilops tauschii.</title>
        <authorList>
            <person name="Luo M.C."/>
            <person name="Gu Y.Q."/>
            <person name="Puiu D."/>
            <person name="Wang H."/>
            <person name="Twardziok S.O."/>
            <person name="Deal K.R."/>
            <person name="Huo N."/>
            <person name="Zhu T."/>
            <person name="Wang L."/>
            <person name="Wang Y."/>
            <person name="McGuire P.E."/>
            <person name="Liu S."/>
            <person name="Long H."/>
            <person name="Ramasamy R.K."/>
            <person name="Rodriguez J.C."/>
            <person name="Van S.L."/>
            <person name="Yuan L."/>
            <person name="Wang Z."/>
            <person name="Xia Z."/>
            <person name="Xiao L."/>
            <person name="Anderson O.D."/>
            <person name="Ouyang S."/>
            <person name="Liang Y."/>
            <person name="Zimin A.V."/>
            <person name="Pertea G."/>
            <person name="Qi P."/>
            <person name="Bennetzen J.L."/>
            <person name="Dai X."/>
            <person name="Dawson M.W."/>
            <person name="Muller H.G."/>
            <person name="Kugler K."/>
            <person name="Rivarola-Duarte L."/>
            <person name="Spannagl M."/>
            <person name="Mayer K.F.X."/>
            <person name="Lu F.H."/>
            <person name="Bevan M.W."/>
            <person name="Leroy P."/>
            <person name="Li P."/>
            <person name="You F.M."/>
            <person name="Sun Q."/>
            <person name="Liu Z."/>
            <person name="Lyons E."/>
            <person name="Wicker T."/>
            <person name="Salzberg S.L."/>
            <person name="Devos K.M."/>
            <person name="Dvorak J."/>
        </authorList>
    </citation>
    <scope>NUCLEOTIDE SEQUENCE [LARGE SCALE GENOMIC DNA]</scope>
    <source>
        <strain evidence="1">cv. AL8/78</strain>
    </source>
</reference>
<sequence>MYRVEEVIHNGVVVAILAHFTNPFDAFYLLGRVFWSGCEFIAFTTHNIFTDYDNVFPTDEHMHIL</sequence>
<evidence type="ECO:0000313" key="2">
    <source>
        <dbReference type="Proteomes" id="UP000015105"/>
    </source>
</evidence>
<accession>A0A453DMS6</accession>
<organism evidence="1 2">
    <name type="scientific">Aegilops tauschii subsp. strangulata</name>
    <name type="common">Goatgrass</name>
    <dbReference type="NCBI Taxonomy" id="200361"/>
    <lineage>
        <taxon>Eukaryota</taxon>
        <taxon>Viridiplantae</taxon>
        <taxon>Streptophyta</taxon>
        <taxon>Embryophyta</taxon>
        <taxon>Tracheophyta</taxon>
        <taxon>Spermatophyta</taxon>
        <taxon>Magnoliopsida</taxon>
        <taxon>Liliopsida</taxon>
        <taxon>Poales</taxon>
        <taxon>Poaceae</taxon>
        <taxon>BOP clade</taxon>
        <taxon>Pooideae</taxon>
        <taxon>Triticodae</taxon>
        <taxon>Triticeae</taxon>
        <taxon>Triticinae</taxon>
        <taxon>Aegilops</taxon>
    </lineage>
</organism>
<evidence type="ECO:0000313" key="1">
    <source>
        <dbReference type="EnsemblPlants" id="AET3Gv20001900.2"/>
    </source>
</evidence>
<reference evidence="1" key="4">
    <citation type="submission" date="2019-03" db="UniProtKB">
        <authorList>
            <consortium name="EnsemblPlants"/>
        </authorList>
    </citation>
    <scope>IDENTIFICATION</scope>
</reference>
<dbReference type="EnsemblPlants" id="AET3Gv20001900.2">
    <property type="protein sequence ID" value="AET3Gv20001900.2"/>
    <property type="gene ID" value="AET3Gv20001900"/>
</dbReference>
<reference evidence="2" key="2">
    <citation type="journal article" date="2017" name="Nat. Plants">
        <title>The Aegilops tauschii genome reveals multiple impacts of transposons.</title>
        <authorList>
            <person name="Zhao G."/>
            <person name="Zou C."/>
            <person name="Li K."/>
            <person name="Wang K."/>
            <person name="Li T."/>
            <person name="Gao L."/>
            <person name="Zhang X."/>
            <person name="Wang H."/>
            <person name="Yang Z."/>
            <person name="Liu X."/>
            <person name="Jiang W."/>
            <person name="Mao L."/>
            <person name="Kong X."/>
            <person name="Jiao Y."/>
            <person name="Jia J."/>
        </authorList>
    </citation>
    <scope>NUCLEOTIDE SEQUENCE [LARGE SCALE GENOMIC DNA]</scope>
    <source>
        <strain evidence="2">cv. AL8/78</strain>
    </source>
</reference>
<protein>
    <submittedName>
        <fullName evidence="1">Uncharacterized protein</fullName>
    </submittedName>
</protein>
<dbReference type="Proteomes" id="UP000015105">
    <property type="component" value="Chromosome 3D"/>
</dbReference>
<reference evidence="2" key="1">
    <citation type="journal article" date="2014" name="Science">
        <title>Ancient hybridizations among the ancestral genomes of bread wheat.</title>
        <authorList>
            <consortium name="International Wheat Genome Sequencing Consortium,"/>
            <person name="Marcussen T."/>
            <person name="Sandve S.R."/>
            <person name="Heier L."/>
            <person name="Spannagl M."/>
            <person name="Pfeifer M."/>
            <person name="Jakobsen K.S."/>
            <person name="Wulff B.B."/>
            <person name="Steuernagel B."/>
            <person name="Mayer K.F."/>
            <person name="Olsen O.A."/>
        </authorList>
    </citation>
    <scope>NUCLEOTIDE SEQUENCE [LARGE SCALE GENOMIC DNA]</scope>
    <source>
        <strain evidence="2">cv. AL8/78</strain>
    </source>
</reference>
<name>A0A453DMS6_AEGTS</name>
<dbReference type="Gramene" id="AET3Gv20001900.2">
    <property type="protein sequence ID" value="AET3Gv20001900.2"/>
    <property type="gene ID" value="AET3Gv20001900"/>
</dbReference>
<reference evidence="1" key="5">
    <citation type="journal article" date="2021" name="G3 (Bethesda)">
        <title>Aegilops tauschii genome assembly Aet v5.0 features greater sequence contiguity and improved annotation.</title>
        <authorList>
            <person name="Wang L."/>
            <person name="Zhu T."/>
            <person name="Rodriguez J.C."/>
            <person name="Deal K.R."/>
            <person name="Dubcovsky J."/>
            <person name="McGuire P.E."/>
            <person name="Lux T."/>
            <person name="Spannagl M."/>
            <person name="Mayer K.F.X."/>
            <person name="Baldrich P."/>
            <person name="Meyers B.C."/>
            <person name="Huo N."/>
            <person name="Gu Y.Q."/>
            <person name="Zhou H."/>
            <person name="Devos K.M."/>
            <person name="Bennetzen J.L."/>
            <person name="Unver T."/>
            <person name="Budak H."/>
            <person name="Gulick P.J."/>
            <person name="Galiba G."/>
            <person name="Kalapos B."/>
            <person name="Nelson D.R."/>
            <person name="Li P."/>
            <person name="You F.M."/>
            <person name="Luo M.C."/>
            <person name="Dvorak J."/>
        </authorList>
    </citation>
    <scope>NUCLEOTIDE SEQUENCE [LARGE SCALE GENOMIC DNA]</scope>
    <source>
        <strain evidence="1">cv. AL8/78</strain>
    </source>
</reference>
<keyword evidence="2" id="KW-1185">Reference proteome</keyword>
<dbReference type="AlphaFoldDB" id="A0A453DMS6"/>
<proteinExistence type="predicted"/>